<keyword evidence="2" id="KW-1185">Reference proteome</keyword>
<accession>A0A0A6RZG4</accession>
<gene>
    <name evidence="1" type="ORF">PN36_28175</name>
</gene>
<sequence length="61" mass="7327">MEAEAILLILKRFELGEWQWISSETMDFEIEQTPSVERKNSIYLFFDGINLIFPPFCWIQI</sequence>
<dbReference type="Proteomes" id="UP000030428">
    <property type="component" value="Unassembled WGS sequence"/>
</dbReference>
<dbReference type="EMBL" id="JSZA02000180">
    <property type="protein sequence ID" value="KHD09281.1"/>
    <property type="molecule type" value="Genomic_DNA"/>
</dbReference>
<organism evidence="1 2">
    <name type="scientific">Candidatus Thiomargarita nelsonii</name>
    <dbReference type="NCBI Taxonomy" id="1003181"/>
    <lineage>
        <taxon>Bacteria</taxon>
        <taxon>Pseudomonadati</taxon>
        <taxon>Pseudomonadota</taxon>
        <taxon>Gammaproteobacteria</taxon>
        <taxon>Thiotrichales</taxon>
        <taxon>Thiotrichaceae</taxon>
        <taxon>Thiomargarita</taxon>
    </lineage>
</organism>
<dbReference type="AlphaFoldDB" id="A0A0A6RZG4"/>
<evidence type="ECO:0000313" key="2">
    <source>
        <dbReference type="Proteomes" id="UP000030428"/>
    </source>
</evidence>
<proteinExistence type="predicted"/>
<comment type="caution">
    <text evidence="1">The sequence shown here is derived from an EMBL/GenBank/DDBJ whole genome shotgun (WGS) entry which is preliminary data.</text>
</comment>
<name>A0A0A6RZG4_9GAMM</name>
<protein>
    <submittedName>
        <fullName evidence="1">Uncharacterized protein</fullName>
    </submittedName>
</protein>
<evidence type="ECO:0000313" key="1">
    <source>
        <dbReference type="EMBL" id="KHD09281.1"/>
    </source>
</evidence>
<reference evidence="1 2" key="1">
    <citation type="journal article" date="2016" name="Front. Microbiol.">
        <title>Single-Cell (Meta-)Genomics of a Dimorphic Candidatus Thiomargarita nelsonii Reveals Genomic Plasticity.</title>
        <authorList>
            <person name="Flood B.E."/>
            <person name="Fliss P."/>
            <person name="Jones D.S."/>
            <person name="Dick G.J."/>
            <person name="Jain S."/>
            <person name="Kaster A.K."/>
            <person name="Winkel M."/>
            <person name="Mussmann M."/>
            <person name="Bailey J."/>
        </authorList>
    </citation>
    <scope>NUCLEOTIDE SEQUENCE [LARGE SCALE GENOMIC DNA]</scope>
    <source>
        <strain evidence="1">Hydrate Ridge</strain>
    </source>
</reference>